<evidence type="ECO:0000259" key="8">
    <source>
        <dbReference type="PROSITE" id="PS51297"/>
    </source>
</evidence>
<keyword evidence="5" id="KW-0539">Nucleus</keyword>
<proteinExistence type="predicted"/>
<dbReference type="Pfam" id="PF01486">
    <property type="entry name" value="K-box"/>
    <property type="match status" value="1"/>
</dbReference>
<dbReference type="FunFam" id="3.40.1810.10:FF:000004">
    <property type="entry name" value="MADS-box transcription factor 1"/>
    <property type="match status" value="1"/>
</dbReference>
<dbReference type="PROSITE" id="PS50066">
    <property type="entry name" value="MADS_BOX_2"/>
    <property type="match status" value="1"/>
</dbReference>
<keyword evidence="2" id="KW-0805">Transcription regulation</keyword>
<dbReference type="GO" id="GO:0046983">
    <property type="term" value="F:protein dimerization activity"/>
    <property type="evidence" value="ECO:0007669"/>
    <property type="project" value="InterPro"/>
</dbReference>
<dbReference type="PROSITE" id="PS51297">
    <property type="entry name" value="K_BOX"/>
    <property type="match status" value="1"/>
</dbReference>
<feature type="domain" description="MADS-box" evidence="7">
    <location>
        <begin position="1"/>
        <end position="61"/>
    </location>
</feature>
<dbReference type="OrthoDB" id="1898716at2759"/>
<keyword evidence="3" id="KW-0238">DNA-binding</keyword>
<dbReference type="AlphaFoldDB" id="A0A5N6NDC7"/>
<organism evidence="9 10">
    <name type="scientific">Mikania micrantha</name>
    <name type="common">bitter vine</name>
    <dbReference type="NCBI Taxonomy" id="192012"/>
    <lineage>
        <taxon>Eukaryota</taxon>
        <taxon>Viridiplantae</taxon>
        <taxon>Streptophyta</taxon>
        <taxon>Embryophyta</taxon>
        <taxon>Tracheophyta</taxon>
        <taxon>Spermatophyta</taxon>
        <taxon>Magnoliopsida</taxon>
        <taxon>eudicotyledons</taxon>
        <taxon>Gunneridae</taxon>
        <taxon>Pentapetalae</taxon>
        <taxon>asterids</taxon>
        <taxon>campanulids</taxon>
        <taxon>Asterales</taxon>
        <taxon>Asteraceae</taxon>
        <taxon>Asteroideae</taxon>
        <taxon>Heliantheae alliance</taxon>
        <taxon>Eupatorieae</taxon>
        <taxon>Mikania</taxon>
    </lineage>
</organism>
<dbReference type="InterPro" id="IPR002100">
    <property type="entry name" value="TF_MADSbox"/>
</dbReference>
<comment type="caution">
    <text evidence="9">The sequence shown here is derived from an EMBL/GenBank/DDBJ whole genome shotgun (WGS) entry which is preliminary data.</text>
</comment>
<dbReference type="Gene3D" id="3.40.1810.10">
    <property type="entry name" value="Transcription factor, MADS-box"/>
    <property type="match status" value="1"/>
</dbReference>
<dbReference type="Proteomes" id="UP000326396">
    <property type="component" value="Linkage Group LG2"/>
</dbReference>
<evidence type="ECO:0000256" key="4">
    <source>
        <dbReference type="ARBA" id="ARBA00023163"/>
    </source>
</evidence>
<comment type="subcellular location">
    <subcellularLocation>
        <location evidence="1">Nucleus</location>
    </subcellularLocation>
</comment>
<dbReference type="PROSITE" id="PS00350">
    <property type="entry name" value="MADS_BOX_1"/>
    <property type="match status" value="1"/>
</dbReference>
<dbReference type="GO" id="GO:0003700">
    <property type="term" value="F:DNA-binding transcription factor activity"/>
    <property type="evidence" value="ECO:0007669"/>
    <property type="project" value="InterPro"/>
</dbReference>
<protein>
    <submittedName>
        <fullName evidence="9">Uncharacterized protein</fullName>
    </submittedName>
</protein>
<dbReference type="InterPro" id="IPR033896">
    <property type="entry name" value="MEF2-like_N"/>
</dbReference>
<keyword evidence="6" id="KW-0175">Coiled coil</keyword>
<feature type="domain" description="K-box" evidence="8">
    <location>
        <begin position="87"/>
        <end position="177"/>
    </location>
</feature>
<dbReference type="SMART" id="SM00432">
    <property type="entry name" value="MADS"/>
    <property type="match status" value="1"/>
</dbReference>
<evidence type="ECO:0000313" key="9">
    <source>
        <dbReference type="EMBL" id="KAD4585842.1"/>
    </source>
</evidence>
<name>A0A5N6NDC7_9ASTR</name>
<evidence type="ECO:0000313" key="10">
    <source>
        <dbReference type="Proteomes" id="UP000326396"/>
    </source>
</evidence>
<evidence type="ECO:0000256" key="5">
    <source>
        <dbReference type="ARBA" id="ARBA00023242"/>
    </source>
</evidence>
<dbReference type="InterPro" id="IPR050142">
    <property type="entry name" value="MADS-box/MEF2_TF"/>
</dbReference>
<gene>
    <name evidence="9" type="ORF">E3N88_23443</name>
</gene>
<feature type="coiled-coil region" evidence="6">
    <location>
        <begin position="124"/>
        <end position="177"/>
    </location>
</feature>
<keyword evidence="10" id="KW-1185">Reference proteome</keyword>
<dbReference type="CDD" id="cd00265">
    <property type="entry name" value="MADS_MEF2_like"/>
    <property type="match status" value="1"/>
</dbReference>
<dbReference type="GO" id="GO:0005634">
    <property type="term" value="C:nucleus"/>
    <property type="evidence" value="ECO:0007669"/>
    <property type="project" value="UniProtKB-SubCell"/>
</dbReference>
<evidence type="ECO:0000256" key="2">
    <source>
        <dbReference type="ARBA" id="ARBA00023015"/>
    </source>
</evidence>
<dbReference type="PRINTS" id="PR00404">
    <property type="entry name" value="MADSDOMAIN"/>
</dbReference>
<dbReference type="PANTHER" id="PTHR48019">
    <property type="entry name" value="SERUM RESPONSE FACTOR HOMOLOG"/>
    <property type="match status" value="1"/>
</dbReference>
<dbReference type="InterPro" id="IPR002487">
    <property type="entry name" value="TF_Kbox"/>
</dbReference>
<dbReference type="Pfam" id="PF00319">
    <property type="entry name" value="SRF-TF"/>
    <property type="match status" value="1"/>
</dbReference>
<evidence type="ECO:0000259" key="7">
    <source>
        <dbReference type="PROSITE" id="PS50066"/>
    </source>
</evidence>
<dbReference type="SUPFAM" id="SSF55455">
    <property type="entry name" value="SRF-like"/>
    <property type="match status" value="1"/>
</dbReference>
<dbReference type="GO" id="GO:0000977">
    <property type="term" value="F:RNA polymerase II transcription regulatory region sequence-specific DNA binding"/>
    <property type="evidence" value="ECO:0007669"/>
    <property type="project" value="InterPro"/>
</dbReference>
<evidence type="ECO:0000256" key="3">
    <source>
        <dbReference type="ARBA" id="ARBA00023125"/>
    </source>
</evidence>
<dbReference type="EMBL" id="SZYD01000012">
    <property type="protein sequence ID" value="KAD4585842.1"/>
    <property type="molecule type" value="Genomic_DNA"/>
</dbReference>
<sequence>MGRGRVELKRIENKINRQVTFSKRRNGLFKKAYELSVLCDAEVALIIFSNSGKLYEFCSSSSMVKTLEKYHSCSYGLLKASEQENETQYNYHGYLRLKSSVEILQLTQRNLLGEDLAALNAIELERIENQLDMSLRKIRSTKTRCMLEHIAELQRKEQVLTEANKQLRKKLEESDHEITMKMYESGSQTIPYNPLPTHFHEFIQTQGLNTNMHKSFNGLRYNPISSDEMIVAGVADNNPNGLFPVLMATAKWLTESPLSTAPSKF</sequence>
<dbReference type="InterPro" id="IPR036879">
    <property type="entry name" value="TF_MADSbox_sf"/>
</dbReference>
<evidence type="ECO:0000256" key="6">
    <source>
        <dbReference type="SAM" id="Coils"/>
    </source>
</evidence>
<keyword evidence="4" id="KW-0804">Transcription</keyword>
<evidence type="ECO:0000256" key="1">
    <source>
        <dbReference type="ARBA" id="ARBA00004123"/>
    </source>
</evidence>
<accession>A0A5N6NDC7</accession>
<dbReference type="GO" id="GO:0045944">
    <property type="term" value="P:positive regulation of transcription by RNA polymerase II"/>
    <property type="evidence" value="ECO:0007669"/>
    <property type="project" value="InterPro"/>
</dbReference>
<dbReference type="GO" id="GO:0048440">
    <property type="term" value="P:carpel development"/>
    <property type="evidence" value="ECO:0007669"/>
    <property type="project" value="UniProtKB-ARBA"/>
</dbReference>
<reference evidence="9 10" key="1">
    <citation type="submission" date="2019-05" db="EMBL/GenBank/DDBJ databases">
        <title>Mikania micrantha, genome provides insights into the molecular mechanism of rapid growth.</title>
        <authorList>
            <person name="Liu B."/>
        </authorList>
    </citation>
    <scope>NUCLEOTIDE SEQUENCE [LARGE SCALE GENOMIC DNA]</scope>
    <source>
        <strain evidence="9">NLD-2019</strain>
        <tissue evidence="9">Leaf</tissue>
    </source>
</reference>